<organism evidence="9">
    <name type="scientific">marine sediment metagenome</name>
    <dbReference type="NCBI Taxonomy" id="412755"/>
    <lineage>
        <taxon>unclassified sequences</taxon>
        <taxon>metagenomes</taxon>
        <taxon>ecological metagenomes</taxon>
    </lineage>
</organism>
<dbReference type="GO" id="GO:0055085">
    <property type="term" value="P:transmembrane transport"/>
    <property type="evidence" value="ECO:0007669"/>
    <property type="project" value="InterPro"/>
</dbReference>
<evidence type="ECO:0000256" key="4">
    <source>
        <dbReference type="ARBA" id="ARBA00022692"/>
    </source>
</evidence>
<protein>
    <recommendedName>
        <fullName evidence="8">ABC transmembrane type-1 domain-containing protein</fullName>
    </recommendedName>
</protein>
<evidence type="ECO:0000256" key="7">
    <source>
        <dbReference type="SAM" id="Phobius"/>
    </source>
</evidence>
<keyword evidence="3" id="KW-1003">Cell membrane</keyword>
<reference evidence="9" key="1">
    <citation type="journal article" date="2014" name="Front. Microbiol.">
        <title>High frequency of phylogenetically diverse reductive dehalogenase-homologous genes in deep subseafloor sedimentary metagenomes.</title>
        <authorList>
            <person name="Kawai M."/>
            <person name="Futagami T."/>
            <person name="Toyoda A."/>
            <person name="Takaki Y."/>
            <person name="Nishi S."/>
            <person name="Hori S."/>
            <person name="Arai W."/>
            <person name="Tsubouchi T."/>
            <person name="Morono Y."/>
            <person name="Uchiyama I."/>
            <person name="Ito T."/>
            <person name="Fujiyama A."/>
            <person name="Inagaki F."/>
            <person name="Takami H."/>
        </authorList>
    </citation>
    <scope>NUCLEOTIDE SEQUENCE</scope>
    <source>
        <strain evidence="9">Expedition CK06-06</strain>
    </source>
</reference>
<comment type="caution">
    <text evidence="9">The sequence shown here is derived from an EMBL/GenBank/DDBJ whole genome shotgun (WGS) entry which is preliminary data.</text>
</comment>
<comment type="subcellular location">
    <subcellularLocation>
        <location evidence="1">Cell membrane</location>
        <topology evidence="1">Multi-pass membrane protein</topology>
    </subcellularLocation>
</comment>
<feature type="transmembrane region" description="Helical" evidence="7">
    <location>
        <begin position="7"/>
        <end position="27"/>
    </location>
</feature>
<dbReference type="Pfam" id="PF00528">
    <property type="entry name" value="BPD_transp_1"/>
    <property type="match status" value="1"/>
</dbReference>
<evidence type="ECO:0000313" key="9">
    <source>
        <dbReference type="EMBL" id="GAI38457.1"/>
    </source>
</evidence>
<evidence type="ECO:0000256" key="2">
    <source>
        <dbReference type="ARBA" id="ARBA00022448"/>
    </source>
</evidence>
<evidence type="ECO:0000259" key="8">
    <source>
        <dbReference type="PROSITE" id="PS50928"/>
    </source>
</evidence>
<keyword evidence="4 7" id="KW-0812">Transmembrane</keyword>
<dbReference type="AlphaFoldDB" id="X1N385"/>
<dbReference type="Gene3D" id="1.10.3720.10">
    <property type="entry name" value="MetI-like"/>
    <property type="match status" value="1"/>
</dbReference>
<evidence type="ECO:0000256" key="5">
    <source>
        <dbReference type="ARBA" id="ARBA00022989"/>
    </source>
</evidence>
<name>X1N385_9ZZZZ</name>
<evidence type="ECO:0000256" key="1">
    <source>
        <dbReference type="ARBA" id="ARBA00004651"/>
    </source>
</evidence>
<proteinExistence type="predicted"/>
<dbReference type="GO" id="GO:0005886">
    <property type="term" value="C:plasma membrane"/>
    <property type="evidence" value="ECO:0007669"/>
    <property type="project" value="UniProtKB-SubCell"/>
</dbReference>
<dbReference type="SUPFAM" id="SSF161098">
    <property type="entry name" value="MetI-like"/>
    <property type="match status" value="1"/>
</dbReference>
<evidence type="ECO:0000256" key="3">
    <source>
        <dbReference type="ARBA" id="ARBA00022475"/>
    </source>
</evidence>
<gene>
    <name evidence="9" type="ORF">S06H3_44302</name>
</gene>
<evidence type="ECO:0000256" key="6">
    <source>
        <dbReference type="ARBA" id="ARBA00023136"/>
    </source>
</evidence>
<feature type="non-terminal residue" evidence="9">
    <location>
        <position position="1"/>
    </location>
</feature>
<dbReference type="InterPro" id="IPR035906">
    <property type="entry name" value="MetI-like_sf"/>
</dbReference>
<dbReference type="InterPro" id="IPR050366">
    <property type="entry name" value="BP-dependent_transpt_permease"/>
</dbReference>
<dbReference type="PANTHER" id="PTHR43386">
    <property type="entry name" value="OLIGOPEPTIDE TRANSPORT SYSTEM PERMEASE PROTEIN APPC"/>
    <property type="match status" value="1"/>
</dbReference>
<keyword evidence="5 7" id="KW-1133">Transmembrane helix</keyword>
<dbReference type="EMBL" id="BARV01027540">
    <property type="protein sequence ID" value="GAI38457.1"/>
    <property type="molecule type" value="Genomic_DNA"/>
</dbReference>
<feature type="transmembrane region" description="Helical" evidence="7">
    <location>
        <begin position="65"/>
        <end position="86"/>
    </location>
</feature>
<sequence>RIIVRHLLPNIIGPILVSVTLSIPGYISTEVFLSFIGLGVDPPTPSWGTLISEGVRALRSYPNQVLFPSIALSITMFAFNFLGDGLRDALDPRMRGTS</sequence>
<keyword evidence="2" id="KW-0813">Transport</keyword>
<dbReference type="PROSITE" id="PS50928">
    <property type="entry name" value="ABC_TM1"/>
    <property type="match status" value="1"/>
</dbReference>
<keyword evidence="6 7" id="KW-0472">Membrane</keyword>
<feature type="domain" description="ABC transmembrane type-1" evidence="8">
    <location>
        <begin position="1"/>
        <end position="83"/>
    </location>
</feature>
<accession>X1N385</accession>
<dbReference type="PANTHER" id="PTHR43386:SF1">
    <property type="entry name" value="D,D-DIPEPTIDE TRANSPORT SYSTEM PERMEASE PROTEIN DDPC-RELATED"/>
    <property type="match status" value="1"/>
</dbReference>
<dbReference type="InterPro" id="IPR000515">
    <property type="entry name" value="MetI-like"/>
</dbReference>